<gene>
    <name evidence="3" type="ORF">KOR34_14860</name>
</gene>
<proteinExistence type="predicted"/>
<dbReference type="PROSITE" id="PS00018">
    <property type="entry name" value="EF_HAND_1"/>
    <property type="match status" value="1"/>
</dbReference>
<keyword evidence="4" id="KW-1185">Reference proteome</keyword>
<sequence length="1231" mass="126541" precursor="true">MWRRFAVLGLFLGGLPASGVNAQVLELGLDGVAWETPNDTGPLVYKEVAESELVSVKAKISNQTAGFWSQAGVIARLPNPVDQLPDQEDWQAAWSFRPGDEGTWDLQHNMATAGVETELGQTGLDSADLTYVRLDNLGLGEFQAYFGSGTDDSISWTALGSTQTNANLVGQTLQVGVAGGAIGALPGAVALFDWVEIETSVDTFRDDFDYTRDFVADGLPSPGIWDGVLNGTAGGVNVQTGDIGQCVVCNWNVNGSGDFANPTNWLDELGGAIRFAPNRNISQVVFGAVSAAGPAVVFTNQDMTVEQMTFDNATNSYVLGGGGSITFDSAGAGGSIDVVSGTHQIQADLSLMTDVTASAAAGAVLDINALVSLNGNTLTIDGAGTINLNNGVVLVDGGGIVNSGALAGLAAADGDYSQTGGGSLLYTLGESPEIGIAGIAELSGALELSVAEGFVAAPGASYTLLTASSVVDNGLLLSGANAGQFDLLVSDTAVSVIAKAVPEPATLLMTLAGIAGFCGISRRRRCSPRLWTSMSLLLLLAGSPAMADTLTFGPMDEDVTYRDEFDVFYDYYAADGGVPSGTFTSSLGGTASWTATHNAQNGTDGSFPSTFVASGTDGMGVSRPGKLVIEDLAFHVNTDGAFGVGFEGNKNNAPFLFANVDAGDNFEATIKIDDQTSGFWSYSPIVARLSGPPVGLGTGDTLDPSEAFITAGNFRTTADDPETPDVDESLNMAALVQNVGDLNGDGGLQEQEGQGAYTLDAFPLYVKLTKQASQFTTSTSTDGVTYTERVSVVNPLLNSPGSLLEVGPSFMMFQGGEFGQTELDFFEITVQKQLRFTDATWAPGGTVANGNWNTGGNWTSLTAPGEVPNANSVNVVLGAANAGSGGVTVYNNQDITIRSLSFTSADKYAVSGLGSITLEPDALSETDADATFISVESGAHEIQVSVGISSAAADDNRVFAAPGTQLDFNNQLNLNGKSLRVEGGGVVNVNNNIDTGTSGELIVDGGVLGGTGRVNGNATSTGGAVSPGQSVGLLTIDGNYSQDSASSLVIELAGESTGQFDVLYVLGSAVLDGVLDIQYANGYVPSAADIGATWEVLTASSVNNAGVIELDSSDASFYSLTATANSLLLTLTAEPVLGLVGDYNDDGVVDAADYTVWRDALGTSTTLPNRDPGLGGVVGADDYNAWRDNYGLSSAPEGTTGTVPEPLGVALLAVVSVAAMASRSTRRRFTC</sequence>
<protein>
    <submittedName>
        <fullName evidence="3">PEP-CTERM motif protein</fullName>
    </submittedName>
</protein>
<dbReference type="InterPro" id="IPR018247">
    <property type="entry name" value="EF_Hand_1_Ca_BS"/>
</dbReference>
<feature type="chain" id="PRO_5022830873" evidence="1">
    <location>
        <begin position="23"/>
        <end position="1231"/>
    </location>
</feature>
<dbReference type="Pfam" id="PF07589">
    <property type="entry name" value="PEP-CTERM"/>
    <property type="match status" value="1"/>
</dbReference>
<accession>A0A5C5VFE5</accession>
<dbReference type="InterPro" id="IPR013424">
    <property type="entry name" value="Ice-binding_C"/>
</dbReference>
<evidence type="ECO:0000313" key="3">
    <source>
        <dbReference type="EMBL" id="TWT36580.1"/>
    </source>
</evidence>
<dbReference type="Proteomes" id="UP000316714">
    <property type="component" value="Unassembled WGS sequence"/>
</dbReference>
<dbReference type="EMBL" id="SIHJ01000001">
    <property type="protein sequence ID" value="TWT36580.1"/>
    <property type="molecule type" value="Genomic_DNA"/>
</dbReference>
<evidence type="ECO:0000259" key="2">
    <source>
        <dbReference type="Pfam" id="PF07589"/>
    </source>
</evidence>
<name>A0A5C5VFE5_9BACT</name>
<evidence type="ECO:0000256" key="1">
    <source>
        <dbReference type="SAM" id="SignalP"/>
    </source>
</evidence>
<organism evidence="3 4">
    <name type="scientific">Posidoniimonas corsicana</name>
    <dbReference type="NCBI Taxonomy" id="1938618"/>
    <lineage>
        <taxon>Bacteria</taxon>
        <taxon>Pseudomonadati</taxon>
        <taxon>Planctomycetota</taxon>
        <taxon>Planctomycetia</taxon>
        <taxon>Pirellulales</taxon>
        <taxon>Lacipirellulaceae</taxon>
        <taxon>Posidoniimonas</taxon>
    </lineage>
</organism>
<reference evidence="3 4" key="1">
    <citation type="submission" date="2019-02" db="EMBL/GenBank/DDBJ databases">
        <title>Deep-cultivation of Planctomycetes and their phenomic and genomic characterization uncovers novel biology.</title>
        <authorList>
            <person name="Wiegand S."/>
            <person name="Jogler M."/>
            <person name="Boedeker C."/>
            <person name="Pinto D."/>
            <person name="Vollmers J."/>
            <person name="Rivas-Marin E."/>
            <person name="Kohn T."/>
            <person name="Peeters S.H."/>
            <person name="Heuer A."/>
            <person name="Rast P."/>
            <person name="Oberbeckmann S."/>
            <person name="Bunk B."/>
            <person name="Jeske O."/>
            <person name="Meyerdierks A."/>
            <person name="Storesund J.E."/>
            <person name="Kallscheuer N."/>
            <person name="Luecker S."/>
            <person name="Lage O.M."/>
            <person name="Pohl T."/>
            <person name="Merkel B.J."/>
            <person name="Hornburger P."/>
            <person name="Mueller R.-W."/>
            <person name="Bruemmer F."/>
            <person name="Labrenz M."/>
            <person name="Spormann A.M."/>
            <person name="Op Den Camp H."/>
            <person name="Overmann J."/>
            <person name="Amann R."/>
            <person name="Jetten M.S.M."/>
            <person name="Mascher T."/>
            <person name="Medema M.H."/>
            <person name="Devos D.P."/>
            <person name="Kaster A.-K."/>
            <person name="Ovreas L."/>
            <person name="Rohde M."/>
            <person name="Galperin M.Y."/>
            <person name="Jogler C."/>
        </authorList>
    </citation>
    <scope>NUCLEOTIDE SEQUENCE [LARGE SCALE GENOMIC DNA]</scope>
    <source>
        <strain evidence="3 4">KOR34</strain>
    </source>
</reference>
<keyword evidence="1" id="KW-0732">Signal</keyword>
<evidence type="ECO:0000313" key="4">
    <source>
        <dbReference type="Proteomes" id="UP000316714"/>
    </source>
</evidence>
<dbReference type="AlphaFoldDB" id="A0A5C5VFE5"/>
<dbReference type="NCBIfam" id="TIGR02595">
    <property type="entry name" value="PEP_CTERM"/>
    <property type="match status" value="1"/>
</dbReference>
<comment type="caution">
    <text evidence="3">The sequence shown here is derived from an EMBL/GenBank/DDBJ whole genome shotgun (WGS) entry which is preliminary data.</text>
</comment>
<feature type="signal peptide" evidence="1">
    <location>
        <begin position="1"/>
        <end position="22"/>
    </location>
</feature>
<feature type="domain" description="Ice-binding protein C-terminal" evidence="2">
    <location>
        <begin position="500"/>
        <end position="525"/>
    </location>
</feature>